<name>A0A955I228_9BACT</name>
<gene>
    <name evidence="1" type="ORF">KC685_04055</name>
</gene>
<accession>A0A955I228</accession>
<evidence type="ECO:0000313" key="1">
    <source>
        <dbReference type="EMBL" id="MCA9377066.1"/>
    </source>
</evidence>
<protein>
    <submittedName>
        <fullName evidence="1">Uncharacterized protein</fullName>
    </submittedName>
</protein>
<sequence length="291" mass="32734">MKLQTTDELPIKPQGIETQTELILREPVVLSEILEGDQFEREAQVDENTKIRRLIRYNPNGEAMYRTVSDYRSVRVEMAGNRVVEFYTMYVTHPDGEAMDMHGMVVIEPNGGKFAFGYDKSTGVLTPCDKDYDLSPFPDVASLWESFGPQMIGEKLLGNRDEVLDQTILFAVMISQIIPLGQEKSTQDQRPGTELFLVYTDHARQDFAPYTIEVTHYLPTCFTRARVILRGLRNGATLELEIDGAGNLLTDGLTTSRLKAYEPLLEVYKKRGVVIVGGNGCFHLSPSGFRA</sequence>
<dbReference type="EMBL" id="JAGQLN010000016">
    <property type="protein sequence ID" value="MCA9377066.1"/>
    <property type="molecule type" value="Genomic_DNA"/>
</dbReference>
<reference evidence="1" key="1">
    <citation type="submission" date="2020-04" db="EMBL/GenBank/DDBJ databases">
        <authorList>
            <person name="Zhang T."/>
        </authorList>
    </citation>
    <scope>NUCLEOTIDE SEQUENCE</scope>
    <source>
        <strain evidence="1">HKST-UBA17</strain>
    </source>
</reference>
<dbReference type="SUPFAM" id="SSF54427">
    <property type="entry name" value="NTF2-like"/>
    <property type="match status" value="1"/>
</dbReference>
<dbReference type="InterPro" id="IPR032710">
    <property type="entry name" value="NTF2-like_dom_sf"/>
</dbReference>
<dbReference type="Proteomes" id="UP000741282">
    <property type="component" value="Unassembled WGS sequence"/>
</dbReference>
<comment type="caution">
    <text evidence="1">The sequence shown here is derived from an EMBL/GenBank/DDBJ whole genome shotgun (WGS) entry which is preliminary data.</text>
</comment>
<evidence type="ECO:0000313" key="2">
    <source>
        <dbReference type="Proteomes" id="UP000741282"/>
    </source>
</evidence>
<organism evidence="1 2">
    <name type="scientific">Candidatus Dojkabacteria bacterium</name>
    <dbReference type="NCBI Taxonomy" id="2099670"/>
    <lineage>
        <taxon>Bacteria</taxon>
        <taxon>Candidatus Dojkabacteria</taxon>
    </lineage>
</organism>
<dbReference type="AlphaFoldDB" id="A0A955I228"/>
<proteinExistence type="predicted"/>
<reference evidence="1" key="2">
    <citation type="journal article" date="2021" name="Microbiome">
        <title>Successional dynamics and alternative stable states in a saline activated sludge microbial community over 9 years.</title>
        <authorList>
            <person name="Wang Y."/>
            <person name="Ye J."/>
            <person name="Ju F."/>
            <person name="Liu L."/>
            <person name="Boyd J.A."/>
            <person name="Deng Y."/>
            <person name="Parks D.H."/>
            <person name="Jiang X."/>
            <person name="Yin X."/>
            <person name="Woodcroft B.J."/>
            <person name="Tyson G.W."/>
            <person name="Hugenholtz P."/>
            <person name="Polz M.F."/>
            <person name="Zhang T."/>
        </authorList>
    </citation>
    <scope>NUCLEOTIDE SEQUENCE</scope>
    <source>
        <strain evidence="1">HKST-UBA17</strain>
    </source>
</reference>